<evidence type="ECO:0000313" key="7">
    <source>
        <dbReference type="EMBL" id="KAK9502947.1"/>
    </source>
</evidence>
<dbReference type="Gene3D" id="2.40.50.430">
    <property type="match status" value="1"/>
</dbReference>
<evidence type="ECO:0000259" key="6">
    <source>
        <dbReference type="Pfam" id="PF18018"/>
    </source>
</evidence>
<evidence type="ECO:0000256" key="1">
    <source>
        <dbReference type="ARBA" id="ARBA00004123"/>
    </source>
</evidence>
<dbReference type="Pfam" id="PF04042">
    <property type="entry name" value="DNA_pol_E_B"/>
    <property type="match status" value="1"/>
</dbReference>
<comment type="subcellular location">
    <subcellularLocation>
        <location evidence="1">Nucleus</location>
    </subcellularLocation>
</comment>
<dbReference type="Pfam" id="PF18018">
    <property type="entry name" value="DNA_pol_D_N"/>
    <property type="match status" value="1"/>
</dbReference>
<evidence type="ECO:0000256" key="2">
    <source>
        <dbReference type="ARBA" id="ARBA00006035"/>
    </source>
</evidence>
<feature type="domain" description="DNA polymerase alpha/delta/epsilon subunit B" evidence="5">
    <location>
        <begin position="155"/>
        <end position="366"/>
    </location>
</feature>
<dbReference type="GO" id="GO:0043625">
    <property type="term" value="C:delta DNA polymerase complex"/>
    <property type="evidence" value="ECO:0007669"/>
    <property type="project" value="TreeGrafter"/>
</dbReference>
<dbReference type="GO" id="GO:0003677">
    <property type="term" value="F:DNA binding"/>
    <property type="evidence" value="ECO:0007669"/>
    <property type="project" value="InterPro"/>
</dbReference>
<proteinExistence type="inferred from homology"/>
<dbReference type="Gene3D" id="3.60.21.50">
    <property type="match status" value="1"/>
</dbReference>
<sequence>MYTARLSKMKDNLVKKAKLKWGENIPIKRLAELTETSDVEFEAGNKCVIIGTLLKNQELRPNILKQISDELMILPQPKLMRFVSDNDELVLEDELQRIRVIGNLDIHSVVTGIVAALLGRQDDTGKFIVDEYCFAGPESPSLLKIEPAQPGRYLVMLSGLDFAHTSESLLPLRMFTDWVTGWLGDPSEQHKNSKIALVLIAGNLVNASSDSKDGKIINTDINNSADLLTAVKLADNFLAELTETVHVELMPGEFDPSNLTLPQQPLHYKMFPKASEFSSLHGGTNPHCFQVENRLVAGSSGQPIHDIGRYSNITDPLLALKSTLEWGHFAPTAPDSLPSYPFYDEDPFIIEEQPHIYFSGNHDKFQTDLVTIEHGNGISQKTRLVCIPSFHKTRTCVVVDLTTLDCEKVSFSVGELFISYKGHS</sequence>
<evidence type="ECO:0000313" key="8">
    <source>
        <dbReference type="Proteomes" id="UP001461498"/>
    </source>
</evidence>
<keyword evidence="3" id="KW-0235">DNA replication</keyword>
<dbReference type="EMBL" id="JAPXFL010000008">
    <property type="protein sequence ID" value="KAK9502947.1"/>
    <property type="molecule type" value="Genomic_DNA"/>
</dbReference>
<comment type="similarity">
    <text evidence="2">Belongs to the DNA polymerase delta/II small subunit family.</text>
</comment>
<dbReference type="GO" id="GO:0006271">
    <property type="term" value="P:DNA strand elongation involved in DNA replication"/>
    <property type="evidence" value="ECO:0007669"/>
    <property type="project" value="TreeGrafter"/>
</dbReference>
<name>A0AAW1D280_9HEMI</name>
<gene>
    <name evidence="7" type="ORF">O3M35_011625</name>
</gene>
<evidence type="ECO:0000256" key="4">
    <source>
        <dbReference type="ARBA" id="ARBA00023242"/>
    </source>
</evidence>
<accession>A0AAW1D280</accession>
<dbReference type="PANTHER" id="PTHR10416:SF0">
    <property type="entry name" value="DNA POLYMERASE DELTA SUBUNIT 2"/>
    <property type="match status" value="1"/>
</dbReference>
<dbReference type="InterPro" id="IPR040663">
    <property type="entry name" value="DNA_pol_D_N"/>
</dbReference>
<dbReference type="AlphaFoldDB" id="A0AAW1D280"/>
<evidence type="ECO:0000256" key="3">
    <source>
        <dbReference type="ARBA" id="ARBA00022705"/>
    </source>
</evidence>
<dbReference type="InterPro" id="IPR024826">
    <property type="entry name" value="DNA_pol_delta/II_ssu"/>
</dbReference>
<organism evidence="7 8">
    <name type="scientific">Rhynocoris fuscipes</name>
    <dbReference type="NCBI Taxonomy" id="488301"/>
    <lineage>
        <taxon>Eukaryota</taxon>
        <taxon>Metazoa</taxon>
        <taxon>Ecdysozoa</taxon>
        <taxon>Arthropoda</taxon>
        <taxon>Hexapoda</taxon>
        <taxon>Insecta</taxon>
        <taxon>Pterygota</taxon>
        <taxon>Neoptera</taxon>
        <taxon>Paraneoptera</taxon>
        <taxon>Hemiptera</taxon>
        <taxon>Heteroptera</taxon>
        <taxon>Panheteroptera</taxon>
        <taxon>Cimicomorpha</taxon>
        <taxon>Reduviidae</taxon>
        <taxon>Harpactorinae</taxon>
        <taxon>Harpactorini</taxon>
        <taxon>Rhynocoris</taxon>
    </lineage>
</organism>
<dbReference type="CDD" id="cd07387">
    <property type="entry name" value="MPP_PolD2_C"/>
    <property type="match status" value="1"/>
</dbReference>
<comment type="caution">
    <text evidence="7">The sequence shown here is derived from an EMBL/GenBank/DDBJ whole genome shotgun (WGS) entry which is preliminary data.</text>
</comment>
<dbReference type="InterPro" id="IPR007185">
    <property type="entry name" value="DNA_pol_a/d/e_bsu"/>
</dbReference>
<evidence type="ECO:0000259" key="5">
    <source>
        <dbReference type="Pfam" id="PF04042"/>
    </source>
</evidence>
<dbReference type="Proteomes" id="UP001461498">
    <property type="component" value="Unassembled WGS sequence"/>
</dbReference>
<keyword evidence="8" id="KW-1185">Reference proteome</keyword>
<dbReference type="InterPro" id="IPR041863">
    <property type="entry name" value="PolD2_C"/>
</dbReference>
<reference evidence="7 8" key="1">
    <citation type="submission" date="2022-12" db="EMBL/GenBank/DDBJ databases">
        <title>Chromosome-level genome assembly of true bugs.</title>
        <authorList>
            <person name="Ma L."/>
            <person name="Li H."/>
        </authorList>
    </citation>
    <scope>NUCLEOTIDE SEQUENCE [LARGE SCALE GENOMIC DNA]</scope>
    <source>
        <strain evidence="7">Lab_2022b</strain>
    </source>
</reference>
<protein>
    <recommendedName>
        <fullName evidence="9">DNA polymerase delta small subunit</fullName>
    </recommendedName>
</protein>
<feature type="domain" description="DNA polymerase delta subunit OB-fold" evidence="6">
    <location>
        <begin position="1"/>
        <end position="132"/>
    </location>
</feature>
<evidence type="ECO:0008006" key="9">
    <source>
        <dbReference type="Google" id="ProtNLM"/>
    </source>
</evidence>
<dbReference type="PANTHER" id="PTHR10416">
    <property type="entry name" value="DNA POLYMERASE DELTA SUBUNIT 2"/>
    <property type="match status" value="1"/>
</dbReference>
<keyword evidence="4" id="KW-0539">Nucleus</keyword>